<name>A0A9P1EMC0_CUSEU</name>
<evidence type="ECO:0000256" key="3">
    <source>
        <dbReference type="ARBA" id="ARBA00022692"/>
    </source>
</evidence>
<evidence type="ECO:0000256" key="9">
    <source>
        <dbReference type="ARBA" id="ARBA00046288"/>
    </source>
</evidence>
<feature type="region of interest" description="Disordered" evidence="10">
    <location>
        <begin position="258"/>
        <end position="278"/>
    </location>
</feature>
<evidence type="ECO:0000256" key="4">
    <source>
        <dbReference type="ARBA" id="ARBA00022729"/>
    </source>
</evidence>
<dbReference type="Gene3D" id="3.80.10.10">
    <property type="entry name" value="Ribonuclease Inhibitor"/>
    <property type="match status" value="2"/>
</dbReference>
<dbReference type="Pfam" id="PF07714">
    <property type="entry name" value="PK_Tyr_Ser-Thr"/>
    <property type="match status" value="1"/>
</dbReference>
<dbReference type="InterPro" id="IPR011009">
    <property type="entry name" value="Kinase-like_dom_sf"/>
</dbReference>
<dbReference type="Gene3D" id="3.30.200.20">
    <property type="entry name" value="Phosphorylase Kinase, domain 1"/>
    <property type="match status" value="1"/>
</dbReference>
<accession>A0A9P1EMC0</accession>
<feature type="domain" description="Protein kinase" evidence="12">
    <location>
        <begin position="364"/>
        <end position="640"/>
    </location>
</feature>
<keyword evidence="14" id="KW-1185">Reference proteome</keyword>
<dbReference type="Gene3D" id="1.10.510.10">
    <property type="entry name" value="Transferase(Phosphotransferase) domain 1"/>
    <property type="match status" value="1"/>
</dbReference>
<evidence type="ECO:0000313" key="14">
    <source>
        <dbReference type="Proteomes" id="UP001152484"/>
    </source>
</evidence>
<dbReference type="GO" id="GO:0012505">
    <property type="term" value="C:endomembrane system"/>
    <property type="evidence" value="ECO:0007669"/>
    <property type="project" value="UniProtKB-SubCell"/>
</dbReference>
<dbReference type="GO" id="GO:0005524">
    <property type="term" value="F:ATP binding"/>
    <property type="evidence" value="ECO:0007669"/>
    <property type="project" value="InterPro"/>
</dbReference>
<dbReference type="Pfam" id="PF00560">
    <property type="entry name" value="LRR_1"/>
    <property type="match status" value="2"/>
</dbReference>
<evidence type="ECO:0000256" key="10">
    <source>
        <dbReference type="SAM" id="MobiDB-lite"/>
    </source>
</evidence>
<feature type="signal peptide" evidence="11">
    <location>
        <begin position="1"/>
        <end position="21"/>
    </location>
</feature>
<evidence type="ECO:0000256" key="6">
    <source>
        <dbReference type="ARBA" id="ARBA00022989"/>
    </source>
</evidence>
<dbReference type="Proteomes" id="UP001152484">
    <property type="component" value="Unassembled WGS sequence"/>
</dbReference>
<keyword evidence="3" id="KW-0812">Transmembrane</keyword>
<evidence type="ECO:0000256" key="1">
    <source>
        <dbReference type="ARBA" id="ARBA00009592"/>
    </source>
</evidence>
<dbReference type="Pfam" id="PF08263">
    <property type="entry name" value="LRRNT_2"/>
    <property type="match status" value="1"/>
</dbReference>
<comment type="similarity">
    <text evidence="1">Belongs to the RLP family.</text>
</comment>
<reference evidence="13" key="1">
    <citation type="submission" date="2022-07" db="EMBL/GenBank/DDBJ databases">
        <authorList>
            <person name="Macas J."/>
            <person name="Novak P."/>
            <person name="Neumann P."/>
        </authorList>
    </citation>
    <scope>NUCLEOTIDE SEQUENCE</scope>
</reference>
<evidence type="ECO:0000256" key="2">
    <source>
        <dbReference type="ARBA" id="ARBA00022614"/>
    </source>
</evidence>
<keyword evidence="6" id="KW-1133">Transmembrane helix</keyword>
<dbReference type="PANTHER" id="PTHR46084">
    <property type="entry name" value="PROTEIN MALE DISCOVERER 2"/>
    <property type="match status" value="1"/>
</dbReference>
<feature type="chain" id="PRO_5040149315" description="Protein kinase domain-containing protein" evidence="11">
    <location>
        <begin position="22"/>
        <end position="661"/>
    </location>
</feature>
<sequence>MRARASFQLFLLSCVLFSVACEDFPSDEVKALTKFKEAIYKDPLRVLSNWNATNSDPCSWKGIYCSKAGDHVIKINISGTSLKGNLAPELHLISNLQELILHGNLLLGKLPKEIGLLRNLKVLDLGANRLTGPIPSEISNLSNISKIILQSNGLTGSLPPGLGNLEYLEELRLDRNRLHGVLPASNITGSTSGGKGMDIHGGYISVFCHSSHLKVVDFSFNFFVGSIPKCLSYLPSSSFQGNCLQVKAIEQRSAVRCGSTPHGKNHTIVNTTPHPLADNPSLRQPSSKPTWLLALEVGTGIAVGTLFIVALLTTFQKLKTKASIIIPWKMSGSQNEDHMPIFVETEMLKDVVRYSRQQLEVACEDFSNIIGSSPDSFIYKGTMRSGPEIAVVSMCVKEDYWSAHLELYFQDEVAELSRINHKNISKLLGYCRESSPFTRMLVFEYASNGTLYEHLHYGDGYQLSWMRRMNIVIGIAKGLKYLHTNLTPPFTICELNSNSVYLTEDFSPKLVDFESWKAILSRSERSLGAMSSEDAVSVFPSSMEKRHIDIQGNIYSFGLLLLEIISGKPPYCKHKGSLVDWANEFLEVPEAMAYVVDPELKHFRYEDLNIICEVIKLCIQPSWISRTSMSELCTLLEGNIDTCMSVELRASLAWAELSALS</sequence>
<gene>
    <name evidence="13" type="ORF">CEURO_LOCUS20309</name>
</gene>
<keyword evidence="2" id="KW-0433">Leucine-rich repeat</keyword>
<dbReference type="InterPro" id="IPR001611">
    <property type="entry name" value="Leu-rich_rpt"/>
</dbReference>
<dbReference type="InterPro" id="IPR032675">
    <property type="entry name" value="LRR_dom_sf"/>
</dbReference>
<evidence type="ECO:0000256" key="8">
    <source>
        <dbReference type="ARBA" id="ARBA00023180"/>
    </source>
</evidence>
<comment type="caution">
    <text evidence="13">The sequence shown here is derived from an EMBL/GenBank/DDBJ whole genome shotgun (WGS) entry which is preliminary data.</text>
</comment>
<evidence type="ECO:0000259" key="12">
    <source>
        <dbReference type="PROSITE" id="PS50011"/>
    </source>
</evidence>
<dbReference type="SUPFAM" id="SSF56112">
    <property type="entry name" value="Protein kinase-like (PK-like)"/>
    <property type="match status" value="1"/>
</dbReference>
<keyword evidence="5" id="KW-0677">Repeat</keyword>
<dbReference type="OrthoDB" id="676979at2759"/>
<organism evidence="13 14">
    <name type="scientific">Cuscuta europaea</name>
    <name type="common">European dodder</name>
    <dbReference type="NCBI Taxonomy" id="41803"/>
    <lineage>
        <taxon>Eukaryota</taxon>
        <taxon>Viridiplantae</taxon>
        <taxon>Streptophyta</taxon>
        <taxon>Embryophyta</taxon>
        <taxon>Tracheophyta</taxon>
        <taxon>Spermatophyta</taxon>
        <taxon>Magnoliopsida</taxon>
        <taxon>eudicotyledons</taxon>
        <taxon>Gunneridae</taxon>
        <taxon>Pentapetalae</taxon>
        <taxon>asterids</taxon>
        <taxon>lamiids</taxon>
        <taxon>Solanales</taxon>
        <taxon>Convolvulaceae</taxon>
        <taxon>Cuscuteae</taxon>
        <taxon>Cuscuta</taxon>
        <taxon>Cuscuta subgen. Cuscuta</taxon>
    </lineage>
</organism>
<dbReference type="EMBL" id="CAMAPE010000062">
    <property type="protein sequence ID" value="CAH9114169.1"/>
    <property type="molecule type" value="Genomic_DNA"/>
</dbReference>
<dbReference type="GO" id="GO:0004672">
    <property type="term" value="F:protein kinase activity"/>
    <property type="evidence" value="ECO:0007669"/>
    <property type="project" value="InterPro"/>
</dbReference>
<proteinExistence type="inferred from homology"/>
<dbReference type="InterPro" id="IPR013210">
    <property type="entry name" value="LRR_N_plant-typ"/>
</dbReference>
<dbReference type="SUPFAM" id="SSF52058">
    <property type="entry name" value="L domain-like"/>
    <property type="match status" value="1"/>
</dbReference>
<keyword evidence="7" id="KW-0472">Membrane</keyword>
<evidence type="ECO:0000256" key="7">
    <source>
        <dbReference type="ARBA" id="ARBA00023136"/>
    </source>
</evidence>
<dbReference type="PROSITE" id="PS50011">
    <property type="entry name" value="PROTEIN_KINASE_DOM"/>
    <property type="match status" value="1"/>
</dbReference>
<keyword evidence="8" id="KW-0325">Glycoprotein</keyword>
<evidence type="ECO:0000256" key="11">
    <source>
        <dbReference type="SAM" id="SignalP"/>
    </source>
</evidence>
<keyword evidence="4 11" id="KW-0732">Signal</keyword>
<dbReference type="InterPro" id="IPR001245">
    <property type="entry name" value="Ser-Thr/Tyr_kinase_cat_dom"/>
</dbReference>
<dbReference type="PROSITE" id="PS51257">
    <property type="entry name" value="PROKAR_LIPOPROTEIN"/>
    <property type="match status" value="1"/>
</dbReference>
<dbReference type="AlphaFoldDB" id="A0A9P1EMC0"/>
<dbReference type="FunFam" id="3.30.200.20:FF:000489">
    <property type="entry name" value="Inactive receptor-like serine/threonine-protein kinase"/>
    <property type="match status" value="1"/>
</dbReference>
<dbReference type="FunFam" id="3.80.10.10:FF:000275">
    <property type="entry name" value="Leucine-rich repeat receptor-like protein kinase"/>
    <property type="match status" value="1"/>
</dbReference>
<protein>
    <recommendedName>
        <fullName evidence="12">Protein kinase domain-containing protein</fullName>
    </recommendedName>
</protein>
<dbReference type="PANTHER" id="PTHR46084:SF19">
    <property type="entry name" value="PROTEIN KINASE DOMAIN-CONTAINING PROTEIN"/>
    <property type="match status" value="1"/>
</dbReference>
<evidence type="ECO:0000256" key="5">
    <source>
        <dbReference type="ARBA" id="ARBA00022737"/>
    </source>
</evidence>
<evidence type="ECO:0000313" key="13">
    <source>
        <dbReference type="EMBL" id="CAH9114169.1"/>
    </source>
</evidence>
<dbReference type="InterPro" id="IPR000719">
    <property type="entry name" value="Prot_kinase_dom"/>
</dbReference>
<comment type="subcellular location">
    <subcellularLocation>
        <location evidence="9">Endomembrane system</location>
        <topology evidence="9">Single-pass type I membrane protein</topology>
    </subcellularLocation>
</comment>